<organism evidence="1">
    <name type="scientific">Minutocellus polymorphus</name>
    <dbReference type="NCBI Taxonomy" id="265543"/>
    <lineage>
        <taxon>Eukaryota</taxon>
        <taxon>Sar</taxon>
        <taxon>Stramenopiles</taxon>
        <taxon>Ochrophyta</taxon>
        <taxon>Bacillariophyta</taxon>
        <taxon>Mediophyceae</taxon>
        <taxon>Cymatosirophycidae</taxon>
        <taxon>Cymatosirales</taxon>
        <taxon>Cymatosiraceae</taxon>
        <taxon>Minutocellus</taxon>
    </lineage>
</organism>
<protein>
    <submittedName>
        <fullName evidence="1">Uncharacterized protein</fullName>
    </submittedName>
</protein>
<accession>A0A7S0FSR8</accession>
<reference evidence="1" key="1">
    <citation type="submission" date="2021-01" db="EMBL/GenBank/DDBJ databases">
        <authorList>
            <person name="Corre E."/>
            <person name="Pelletier E."/>
            <person name="Niang G."/>
            <person name="Scheremetjew M."/>
            <person name="Finn R."/>
            <person name="Kale V."/>
            <person name="Holt S."/>
            <person name="Cochrane G."/>
            <person name="Meng A."/>
            <person name="Brown T."/>
            <person name="Cohen L."/>
        </authorList>
    </citation>
    <scope>NUCLEOTIDE SEQUENCE</scope>
    <source>
        <strain evidence="1">CCMP3303</strain>
    </source>
</reference>
<sequence>MGFGPQEPYVIAKKDEMPPYNVLFAGMHWDKVAQVNDACNCGFTFYIHPSLFSLIFRAPKNSYLPWHIVFGKPHWRQEFVFALIPIFFQEVWRARLSPGSSRVGGSSSTTSSTVATPPCFEMAQRDEESLTYPAWVPKIAGMEAKPKAYRLVG</sequence>
<name>A0A7S0FSR8_9STRA</name>
<evidence type="ECO:0000313" key="1">
    <source>
        <dbReference type="EMBL" id="CAD8378381.1"/>
    </source>
</evidence>
<gene>
    <name evidence="1" type="ORF">MPOL1434_LOCUS10003</name>
</gene>
<dbReference type="EMBL" id="HBEJ01017147">
    <property type="protein sequence ID" value="CAD8378381.1"/>
    <property type="molecule type" value="Transcribed_RNA"/>
</dbReference>
<proteinExistence type="predicted"/>
<dbReference type="AlphaFoldDB" id="A0A7S0FSR8"/>